<name>A0A8H7Y438_PSICU</name>
<dbReference type="Pfam" id="PF05729">
    <property type="entry name" value="NACHT"/>
    <property type="match status" value="1"/>
</dbReference>
<dbReference type="InterPro" id="IPR027417">
    <property type="entry name" value="P-loop_NTPase"/>
</dbReference>
<dbReference type="InterPro" id="IPR059179">
    <property type="entry name" value="MLKL-like_MCAfunc"/>
</dbReference>
<dbReference type="EMBL" id="JAFIQS010000002">
    <property type="protein sequence ID" value="KAG5172268.1"/>
    <property type="molecule type" value="Genomic_DNA"/>
</dbReference>
<dbReference type="SUPFAM" id="SSF52540">
    <property type="entry name" value="P-loop containing nucleoside triphosphate hydrolases"/>
    <property type="match status" value="1"/>
</dbReference>
<evidence type="ECO:0000313" key="3">
    <source>
        <dbReference type="EMBL" id="KAG5172268.1"/>
    </source>
</evidence>
<proteinExistence type="predicted"/>
<gene>
    <name evidence="3" type="ORF">JR316_001765</name>
</gene>
<dbReference type="InterPro" id="IPR011990">
    <property type="entry name" value="TPR-like_helical_dom_sf"/>
</dbReference>
<evidence type="ECO:0000256" key="1">
    <source>
        <dbReference type="SAM" id="MobiDB-lite"/>
    </source>
</evidence>
<feature type="region of interest" description="Disordered" evidence="1">
    <location>
        <begin position="8"/>
        <end position="30"/>
    </location>
</feature>
<evidence type="ECO:0000259" key="2">
    <source>
        <dbReference type="Pfam" id="PF05729"/>
    </source>
</evidence>
<dbReference type="AlphaFoldDB" id="A0A8H7Y438"/>
<reference evidence="3" key="1">
    <citation type="submission" date="2021-02" db="EMBL/GenBank/DDBJ databases">
        <title>Psilocybe cubensis genome.</title>
        <authorList>
            <person name="Mckernan K.J."/>
            <person name="Crawford S."/>
            <person name="Trippe A."/>
            <person name="Kane L.T."/>
            <person name="Mclaughlin S."/>
        </authorList>
    </citation>
    <scope>NUCLEOTIDE SEQUENCE [LARGE SCALE GENOMIC DNA]</scope>
    <source>
        <strain evidence="3">MGC-MH-2018</strain>
    </source>
</reference>
<protein>
    <recommendedName>
        <fullName evidence="2">NACHT domain-containing protein</fullName>
    </recommendedName>
</protein>
<dbReference type="PANTHER" id="PTHR47691:SF3">
    <property type="entry name" value="HTH-TYPE TRANSCRIPTIONAL REGULATOR RV0890C-RELATED"/>
    <property type="match status" value="1"/>
</dbReference>
<dbReference type="InterPro" id="IPR036537">
    <property type="entry name" value="Adaptor_Cbl_N_dom_sf"/>
</dbReference>
<dbReference type="CDD" id="cd21037">
    <property type="entry name" value="MLKL_NTD"/>
    <property type="match status" value="1"/>
</dbReference>
<dbReference type="SUPFAM" id="SSF48452">
    <property type="entry name" value="TPR-like"/>
    <property type="match status" value="3"/>
</dbReference>
<organism evidence="3">
    <name type="scientific">Psilocybe cubensis</name>
    <name type="common">Psychedelic mushroom</name>
    <name type="synonym">Stropharia cubensis</name>
    <dbReference type="NCBI Taxonomy" id="181762"/>
    <lineage>
        <taxon>Eukaryota</taxon>
        <taxon>Fungi</taxon>
        <taxon>Dikarya</taxon>
        <taxon>Basidiomycota</taxon>
        <taxon>Agaricomycotina</taxon>
        <taxon>Agaricomycetes</taxon>
        <taxon>Agaricomycetidae</taxon>
        <taxon>Agaricales</taxon>
        <taxon>Agaricineae</taxon>
        <taxon>Strophariaceae</taxon>
        <taxon>Psilocybe</taxon>
    </lineage>
</organism>
<dbReference type="Gene3D" id="1.20.930.20">
    <property type="entry name" value="Adaptor protein Cbl, N-terminal domain"/>
    <property type="match status" value="1"/>
</dbReference>
<dbReference type="Pfam" id="PF13424">
    <property type="entry name" value="TPR_12"/>
    <property type="match status" value="1"/>
</dbReference>
<dbReference type="OrthoDB" id="3052556at2759"/>
<comment type="caution">
    <text evidence="3">The sequence shown here is derived from an EMBL/GenBank/DDBJ whole genome shotgun (WGS) entry which is preliminary data.</text>
</comment>
<dbReference type="PANTHER" id="PTHR47691">
    <property type="entry name" value="REGULATOR-RELATED"/>
    <property type="match status" value="1"/>
</dbReference>
<feature type="region of interest" description="Disordered" evidence="1">
    <location>
        <begin position="742"/>
        <end position="767"/>
    </location>
</feature>
<dbReference type="GO" id="GO:0007166">
    <property type="term" value="P:cell surface receptor signaling pathway"/>
    <property type="evidence" value="ECO:0007669"/>
    <property type="project" value="InterPro"/>
</dbReference>
<dbReference type="Gene3D" id="3.40.50.300">
    <property type="entry name" value="P-loop containing nucleotide triphosphate hydrolases"/>
    <property type="match status" value="1"/>
</dbReference>
<dbReference type="Gene3D" id="1.25.40.10">
    <property type="entry name" value="Tetratricopeptide repeat domain"/>
    <property type="match status" value="1"/>
</dbReference>
<accession>A0A8H7Y438</accession>
<dbReference type="InterPro" id="IPR007111">
    <property type="entry name" value="NACHT_NTPase"/>
</dbReference>
<sequence length="967" mass="108549">MAKILAWLSGKQSEHADEASSADGGSGENDVVPGVEEYLLDAGMATITTLQTLSALAPPLSVVSPVLELAVRIVRTCETISQIKGEIEQLQRRVCSLGVLVVNKSQQQQQLPSNGGSDPDFDETIKTLQSTLNSVVKDLETIKRQNKWLLIIWPDLNRGKVVKRMGDLDYALQTYFVSHNVRVAEVLTSLRSTMNRVDENVIIMKDQVQRLMDCTQTQQPHCSESTGKDDIPTNFDTFYGRVDDVATIVQCLTDQHNGNDSRQHVWINGPPGIGKTSLALELIRHPAVVKTFGKYRFWVPCTKVMSHQHFIRILYTQLSITARSYDGLETLIDELSATNDRRLVLLDHFETVWDLDGVDESQSRVQGILSRLASLPNVTLLVTITSSQPPPKHPRFQWLDTKLDVLDSEFAVEVFNFHYEGQNREEVKSLLDKVDRIPLLIKLMAIDARNSKMSIADLAEEQGNGRSTSMDNRIKSSFDVILRDSNPEVLELFAVLSMLPAGTTFDRLGKIWAPTRTDPTTGQQKTIATSSNVSSLQSSAFLVNLKATDKSESNKLLLFAIFRKYIRQHNMVSREVKRHVLDACYEYVTKRRSHPDDAHFKSYISELASEEDNIICLLQETDSSAPDPKRRAQALVGFSYYLSKKKQSVECARVARDAAHAAKDDRSLAQALVLLGKLCHRVAKYDEACEHFVGAQSIFADKLGDKAHAAECLLDLVRTWRYMEKGTKSISEMKKITEKANKMLTSTKPKPNSKEAKKGAGQSKDGTDEVNRYRYNVARGKLGLGRHYLYTQDWQKAKVFFEDALAVFQELNNSGSTSECLHNLAKIEATSKANYQRAIELARQALVAADESGEDTLVTYAFELLACYYLITRDYKSATDVLLESIPKTISLGDLLIISRVNEQLAYLYAAVAQRDKAVKCYDESRVGFGKIQGTPGGRAGRARCERNLEVLRREPFHFEQIELNRF</sequence>
<feature type="domain" description="NACHT" evidence="2">
    <location>
        <begin position="264"/>
        <end position="390"/>
    </location>
</feature>